<proteinExistence type="predicted"/>
<dbReference type="EMBL" id="JAYFUL010000011">
    <property type="protein sequence ID" value="MEA5257929.1"/>
    <property type="molecule type" value="Genomic_DNA"/>
</dbReference>
<dbReference type="InterPro" id="IPR036653">
    <property type="entry name" value="CinA-like_C"/>
</dbReference>
<keyword evidence="3" id="KW-1185">Reference proteome</keyword>
<sequence>MPSILVTKSSKHLVANRLTIAFAESATAGRAAAEYSMVEDSGKLLKGGLVCYDACLKETILGVPAEMIKKYTPESAEVTKELAHRLKSLIDADVQVAITGLTSSGGSETLQKPVGTMFIHLVTKDKSIGIKEIFKGSPEEIVMQTIDQVAQLLLTYV</sequence>
<organism evidence="2 3">
    <name type="scientific">Arcicella aquatica</name>
    <dbReference type="NCBI Taxonomy" id="217141"/>
    <lineage>
        <taxon>Bacteria</taxon>
        <taxon>Pseudomonadati</taxon>
        <taxon>Bacteroidota</taxon>
        <taxon>Cytophagia</taxon>
        <taxon>Cytophagales</taxon>
        <taxon>Flectobacillaceae</taxon>
        <taxon>Arcicella</taxon>
    </lineage>
</organism>
<accession>A0ABU5QMJ5</accession>
<dbReference type="RefSeq" id="WP_323248645.1">
    <property type="nucleotide sequence ID" value="NZ_JAYFUL010000011.1"/>
</dbReference>
<evidence type="ECO:0000313" key="3">
    <source>
        <dbReference type="Proteomes" id="UP001304671"/>
    </source>
</evidence>
<evidence type="ECO:0000313" key="2">
    <source>
        <dbReference type="EMBL" id="MEA5257929.1"/>
    </source>
</evidence>
<dbReference type="NCBIfam" id="TIGR00199">
    <property type="entry name" value="PncC_domain"/>
    <property type="match status" value="1"/>
</dbReference>
<name>A0ABU5QMJ5_9BACT</name>
<reference evidence="2 3" key="1">
    <citation type="submission" date="2023-12" db="EMBL/GenBank/DDBJ databases">
        <title>Novel species of the genus Arcicella isolated from rivers.</title>
        <authorList>
            <person name="Lu H."/>
        </authorList>
    </citation>
    <scope>NUCLEOTIDE SEQUENCE [LARGE SCALE GENOMIC DNA]</scope>
    <source>
        <strain evidence="2 3">LMG 21963</strain>
    </source>
</reference>
<evidence type="ECO:0000259" key="1">
    <source>
        <dbReference type="Pfam" id="PF02464"/>
    </source>
</evidence>
<protein>
    <submittedName>
        <fullName evidence="2">CinA family protein</fullName>
    </submittedName>
</protein>
<comment type="caution">
    <text evidence="2">The sequence shown here is derived from an EMBL/GenBank/DDBJ whole genome shotgun (WGS) entry which is preliminary data.</text>
</comment>
<dbReference type="Gene3D" id="3.90.950.20">
    <property type="entry name" value="CinA-like"/>
    <property type="match status" value="1"/>
</dbReference>
<feature type="domain" description="CinA C-terminal" evidence="1">
    <location>
        <begin position="7"/>
        <end position="155"/>
    </location>
</feature>
<dbReference type="Proteomes" id="UP001304671">
    <property type="component" value="Unassembled WGS sequence"/>
</dbReference>
<gene>
    <name evidence="2" type="ORF">VB264_09030</name>
</gene>
<dbReference type="InterPro" id="IPR008136">
    <property type="entry name" value="CinA_C"/>
</dbReference>
<dbReference type="Pfam" id="PF02464">
    <property type="entry name" value="CinA"/>
    <property type="match status" value="1"/>
</dbReference>
<dbReference type="SUPFAM" id="SSF142433">
    <property type="entry name" value="CinA-like"/>
    <property type="match status" value="1"/>
</dbReference>